<dbReference type="InterPro" id="IPR006001">
    <property type="entry name" value="Therm_gnt_kin"/>
</dbReference>
<evidence type="ECO:0000256" key="5">
    <source>
        <dbReference type="ARBA" id="ARBA00022741"/>
    </source>
</evidence>
<protein>
    <recommendedName>
        <fullName evidence="3 9">Gluconokinase</fullName>
        <ecNumber evidence="3 9">2.7.1.12</ecNumber>
    </recommendedName>
</protein>
<dbReference type="Pfam" id="PF00004">
    <property type="entry name" value="AAA"/>
    <property type="match status" value="1"/>
</dbReference>
<evidence type="ECO:0000256" key="6">
    <source>
        <dbReference type="ARBA" id="ARBA00022777"/>
    </source>
</evidence>
<evidence type="ECO:0000259" key="10">
    <source>
        <dbReference type="Pfam" id="PF00004"/>
    </source>
</evidence>
<reference evidence="11 12" key="1">
    <citation type="journal article" date="2020" name="ISME J.">
        <title>Uncovering the hidden diversity of litter-decomposition mechanisms in mushroom-forming fungi.</title>
        <authorList>
            <person name="Floudas D."/>
            <person name="Bentzer J."/>
            <person name="Ahren D."/>
            <person name="Johansson T."/>
            <person name="Persson P."/>
            <person name="Tunlid A."/>
        </authorList>
    </citation>
    <scope>NUCLEOTIDE SEQUENCE [LARGE SCALE GENOMIC DNA]</scope>
    <source>
        <strain evidence="11 12">CBS 101986</strain>
    </source>
</reference>
<dbReference type="GO" id="GO:0005524">
    <property type="term" value="F:ATP binding"/>
    <property type="evidence" value="ECO:0007669"/>
    <property type="project" value="UniProtKB-KW"/>
</dbReference>
<dbReference type="PANTHER" id="PTHR43442">
    <property type="entry name" value="GLUCONOKINASE-RELATED"/>
    <property type="match status" value="1"/>
</dbReference>
<evidence type="ECO:0000256" key="1">
    <source>
        <dbReference type="ARBA" id="ARBA00004875"/>
    </source>
</evidence>
<dbReference type="GO" id="GO:0046316">
    <property type="term" value="F:gluconokinase activity"/>
    <property type="evidence" value="ECO:0007669"/>
    <property type="project" value="UniProtKB-EC"/>
</dbReference>
<accession>A0A8H5BUB7</accession>
<dbReference type="NCBIfam" id="TIGR01313">
    <property type="entry name" value="therm_gnt_kin"/>
    <property type="match status" value="1"/>
</dbReference>
<dbReference type="CDD" id="cd02021">
    <property type="entry name" value="GntK"/>
    <property type="match status" value="1"/>
</dbReference>
<dbReference type="PANTHER" id="PTHR43442:SF3">
    <property type="entry name" value="GLUCONOKINASE-RELATED"/>
    <property type="match status" value="1"/>
</dbReference>
<dbReference type="OrthoDB" id="275177at2759"/>
<dbReference type="Gene3D" id="3.40.50.300">
    <property type="entry name" value="P-loop containing nucleotide triphosphate hydrolases"/>
    <property type="match status" value="1"/>
</dbReference>
<evidence type="ECO:0000256" key="2">
    <source>
        <dbReference type="ARBA" id="ARBA00008420"/>
    </source>
</evidence>
<evidence type="ECO:0000256" key="3">
    <source>
        <dbReference type="ARBA" id="ARBA00012054"/>
    </source>
</evidence>
<proteinExistence type="inferred from homology"/>
<comment type="catalytic activity">
    <reaction evidence="8 9">
        <text>D-gluconate + ATP = 6-phospho-D-gluconate + ADP + H(+)</text>
        <dbReference type="Rhea" id="RHEA:19433"/>
        <dbReference type="ChEBI" id="CHEBI:15378"/>
        <dbReference type="ChEBI" id="CHEBI:18391"/>
        <dbReference type="ChEBI" id="CHEBI:30616"/>
        <dbReference type="ChEBI" id="CHEBI:58759"/>
        <dbReference type="ChEBI" id="CHEBI:456216"/>
        <dbReference type="EC" id="2.7.1.12"/>
    </reaction>
</comment>
<comment type="pathway">
    <text evidence="1 9">Carbohydrate acid metabolism; D-gluconate degradation.</text>
</comment>
<evidence type="ECO:0000256" key="9">
    <source>
        <dbReference type="RuleBase" id="RU363066"/>
    </source>
</evidence>
<keyword evidence="12" id="KW-1185">Reference proteome</keyword>
<comment type="similarity">
    <text evidence="2 9">Belongs to the gluconokinase GntK/GntV family.</text>
</comment>
<dbReference type="Proteomes" id="UP000567179">
    <property type="component" value="Unassembled WGS sequence"/>
</dbReference>
<evidence type="ECO:0000313" key="12">
    <source>
        <dbReference type="Proteomes" id="UP000567179"/>
    </source>
</evidence>
<evidence type="ECO:0000313" key="11">
    <source>
        <dbReference type="EMBL" id="KAF5328673.1"/>
    </source>
</evidence>
<organism evidence="11 12">
    <name type="scientific">Psilocybe cf. subviscida</name>
    <dbReference type="NCBI Taxonomy" id="2480587"/>
    <lineage>
        <taxon>Eukaryota</taxon>
        <taxon>Fungi</taxon>
        <taxon>Dikarya</taxon>
        <taxon>Basidiomycota</taxon>
        <taxon>Agaricomycotina</taxon>
        <taxon>Agaricomycetes</taxon>
        <taxon>Agaricomycetidae</taxon>
        <taxon>Agaricales</taxon>
        <taxon>Agaricineae</taxon>
        <taxon>Strophariaceae</taxon>
        <taxon>Psilocybe</taxon>
    </lineage>
</organism>
<dbReference type="EC" id="2.7.1.12" evidence="3 9"/>
<dbReference type="GO" id="GO:0005975">
    <property type="term" value="P:carbohydrate metabolic process"/>
    <property type="evidence" value="ECO:0007669"/>
    <property type="project" value="InterPro"/>
</dbReference>
<dbReference type="InterPro" id="IPR003959">
    <property type="entry name" value="ATPase_AAA_core"/>
</dbReference>
<keyword evidence="7 9" id="KW-0067">ATP-binding</keyword>
<name>A0A8H5BUB7_9AGAR</name>
<evidence type="ECO:0000256" key="8">
    <source>
        <dbReference type="ARBA" id="ARBA00048090"/>
    </source>
</evidence>
<sequence length="215" mass="23622">MSLHTESTPAPPFFVIVMGVSGTGKTTLGAAIAKELGVPYVEGDGLHPKANVDKMASGQPLNDADREPWLELVRTTAESIIVEQQAQDPSGKKQAHGVVISCSALKTYYREILRGNMKPASKDTESLPTHLESAHPNVLPTYFVFIEGDKELLMDRMTRRVGHYMKANMLESQLDTLEDPTREKGVVAVSSNNTTEEQLEKAKEFLLARINEKAS</sequence>
<keyword evidence="6 9" id="KW-0418">Kinase</keyword>
<dbReference type="AlphaFoldDB" id="A0A8H5BUB7"/>
<dbReference type="SUPFAM" id="SSF52540">
    <property type="entry name" value="P-loop containing nucleoside triphosphate hydrolases"/>
    <property type="match status" value="1"/>
</dbReference>
<dbReference type="InterPro" id="IPR027417">
    <property type="entry name" value="P-loop_NTPase"/>
</dbReference>
<dbReference type="GO" id="GO:0005737">
    <property type="term" value="C:cytoplasm"/>
    <property type="evidence" value="ECO:0007669"/>
    <property type="project" value="TreeGrafter"/>
</dbReference>
<keyword evidence="4 9" id="KW-0808">Transferase</keyword>
<dbReference type="EMBL" id="JAACJJ010000003">
    <property type="protein sequence ID" value="KAF5328673.1"/>
    <property type="molecule type" value="Genomic_DNA"/>
</dbReference>
<keyword evidence="5 9" id="KW-0547">Nucleotide-binding</keyword>
<dbReference type="UniPathway" id="UPA00792"/>
<feature type="domain" description="ATPase AAA-type core" evidence="10">
    <location>
        <begin position="15"/>
        <end position="45"/>
    </location>
</feature>
<gene>
    <name evidence="11" type="ORF">D9619_011650</name>
</gene>
<comment type="caution">
    <text evidence="11">The sequence shown here is derived from an EMBL/GenBank/DDBJ whole genome shotgun (WGS) entry which is preliminary data.</text>
</comment>
<dbReference type="GO" id="GO:0016887">
    <property type="term" value="F:ATP hydrolysis activity"/>
    <property type="evidence" value="ECO:0007669"/>
    <property type="project" value="InterPro"/>
</dbReference>
<evidence type="ECO:0000256" key="4">
    <source>
        <dbReference type="ARBA" id="ARBA00022679"/>
    </source>
</evidence>
<evidence type="ECO:0000256" key="7">
    <source>
        <dbReference type="ARBA" id="ARBA00022840"/>
    </source>
</evidence>